<dbReference type="Gene3D" id="3.40.50.920">
    <property type="match status" value="1"/>
</dbReference>
<reference evidence="5" key="2">
    <citation type="journal article" date="2012" name="PLoS ONE">
        <title>A Deeply Branching Thermophilic Bacterium with an Ancient Acetyl-CoA Pathway Dominates a Subsurface Ecosystem.</title>
        <authorList>
            <person name="Takami H."/>
            <person name="Noguchi H."/>
            <person name="Takaki Y."/>
            <person name="Uchiyama I."/>
            <person name="Toyoda A."/>
            <person name="Nishi S."/>
            <person name="Chee G.-J."/>
            <person name="Arai W."/>
            <person name="Nunoura T."/>
            <person name="Itoh T."/>
            <person name="Hattori M."/>
            <person name="Takai K."/>
        </authorList>
    </citation>
    <scope>NUCLEOTIDE SEQUENCE</scope>
</reference>
<dbReference type="SUPFAM" id="SSF52922">
    <property type="entry name" value="TK C-terminal domain-like"/>
    <property type="match status" value="1"/>
</dbReference>
<dbReference type="Pfam" id="PF02779">
    <property type="entry name" value="Transket_pyr"/>
    <property type="match status" value="1"/>
</dbReference>
<reference evidence="5" key="1">
    <citation type="journal article" date="2005" name="Environ. Microbiol.">
        <title>Genetic and functional properties of uncultivated thermophilic crenarchaeotes from a subsurface gold mine as revealed by analysis of genome fragments.</title>
        <authorList>
            <person name="Nunoura T."/>
            <person name="Hirayama H."/>
            <person name="Takami H."/>
            <person name="Oida H."/>
            <person name="Nishi S."/>
            <person name="Shimamura S."/>
            <person name="Suzuki Y."/>
            <person name="Inagaki F."/>
            <person name="Takai K."/>
            <person name="Nealson K.H."/>
            <person name="Horikoshi K."/>
        </authorList>
    </citation>
    <scope>NUCLEOTIDE SEQUENCE</scope>
</reference>
<dbReference type="InterPro" id="IPR009014">
    <property type="entry name" value="Transketo_C/PFOR_II"/>
</dbReference>
<dbReference type="GO" id="GO:0016491">
    <property type="term" value="F:oxidoreductase activity"/>
    <property type="evidence" value="ECO:0007669"/>
    <property type="project" value="UniProtKB-KW"/>
</dbReference>
<dbReference type="NCBIfam" id="NF006667">
    <property type="entry name" value="PRK09212.1"/>
    <property type="match status" value="1"/>
</dbReference>
<dbReference type="CDD" id="cd07036">
    <property type="entry name" value="TPP_PYR_E1-PDHc-beta_like"/>
    <property type="match status" value="1"/>
</dbReference>
<dbReference type="InterPro" id="IPR033248">
    <property type="entry name" value="Transketolase_C"/>
</dbReference>
<dbReference type="InterPro" id="IPR005475">
    <property type="entry name" value="Transketolase-like_Pyr-bd"/>
</dbReference>
<evidence type="ECO:0000313" key="5">
    <source>
        <dbReference type="EMBL" id="BAL57586.1"/>
    </source>
</evidence>
<proteinExistence type="predicted"/>
<protein>
    <submittedName>
        <fullName evidence="5">Transketolase domain protein</fullName>
    </submittedName>
</protein>
<gene>
    <name evidence="5" type="ORF">HGMM_F51E07C31</name>
</gene>
<dbReference type="FunFam" id="3.40.50.970:FF:000001">
    <property type="entry name" value="Pyruvate dehydrogenase E1 beta subunit"/>
    <property type="match status" value="1"/>
</dbReference>
<evidence type="ECO:0000256" key="2">
    <source>
        <dbReference type="ARBA" id="ARBA00023002"/>
    </source>
</evidence>
<feature type="domain" description="Transketolase-like pyrimidine-binding" evidence="4">
    <location>
        <begin position="4"/>
        <end position="179"/>
    </location>
</feature>
<comment type="cofactor">
    <cofactor evidence="1">
        <name>thiamine diphosphate</name>
        <dbReference type="ChEBI" id="CHEBI:58937"/>
    </cofactor>
</comment>
<dbReference type="EMBL" id="AP011779">
    <property type="protein sequence ID" value="BAL57586.1"/>
    <property type="molecule type" value="Genomic_DNA"/>
</dbReference>
<dbReference type="Gene3D" id="3.40.50.970">
    <property type="match status" value="1"/>
</dbReference>
<dbReference type="AlphaFoldDB" id="H5SN50"/>
<dbReference type="SUPFAM" id="SSF52518">
    <property type="entry name" value="Thiamin diphosphate-binding fold (THDP-binding)"/>
    <property type="match status" value="1"/>
</dbReference>
<dbReference type="SMART" id="SM00861">
    <property type="entry name" value="Transket_pyr"/>
    <property type="match status" value="1"/>
</dbReference>
<sequence length="327" mass="35389">MARINVIKAIRDALDEEMAADERVIVLGEDVGRLGGVFRATEGLWQKYGDKRVIDMPIAEASIVGVAIGAALNGLRPVAEIQFADYIHPAFDQIVNEAAKIRYRSAGGFHCPIVIRAPAGGGIHGALYHSQSVEAYFCHAPGLKVVAPATPYDAKGLLKAAIRDPDPVVYFEFKATYRTIEEEVPEEDYVVPIGQAAVRRSGQHLTLLTYGAMVHPSLKAAQMLAEEEIEVEVIDLRTLLPLDRQTILASVQKTGKVLIVHEANKTGGLGAELAALIVEEAFEYLDGPIVRLTGPDVPAMPFAPTLEAAFMPDVTKIVQAARQLDAY</sequence>
<organism evidence="5">
    <name type="scientific">uncultured Chloroflexota bacterium</name>
    <dbReference type="NCBI Taxonomy" id="166587"/>
    <lineage>
        <taxon>Bacteria</taxon>
        <taxon>Bacillati</taxon>
        <taxon>Chloroflexota</taxon>
        <taxon>environmental samples</taxon>
    </lineage>
</organism>
<dbReference type="FunFam" id="3.40.50.920:FF:000001">
    <property type="entry name" value="Pyruvate dehydrogenase E1 beta subunit"/>
    <property type="match status" value="1"/>
</dbReference>
<dbReference type="PANTHER" id="PTHR43257">
    <property type="entry name" value="PYRUVATE DEHYDROGENASE E1 COMPONENT BETA SUBUNIT"/>
    <property type="match status" value="1"/>
</dbReference>
<name>H5SN50_9CHLR</name>
<evidence type="ECO:0000256" key="3">
    <source>
        <dbReference type="ARBA" id="ARBA00023052"/>
    </source>
</evidence>
<dbReference type="PANTHER" id="PTHR43257:SF2">
    <property type="entry name" value="PYRUVATE DEHYDROGENASE E1 COMPONENT SUBUNIT BETA"/>
    <property type="match status" value="1"/>
</dbReference>
<keyword evidence="2" id="KW-0560">Oxidoreductase</keyword>
<keyword evidence="3" id="KW-0786">Thiamine pyrophosphate</keyword>
<evidence type="ECO:0000259" key="4">
    <source>
        <dbReference type="SMART" id="SM00861"/>
    </source>
</evidence>
<dbReference type="InterPro" id="IPR029061">
    <property type="entry name" value="THDP-binding"/>
</dbReference>
<dbReference type="Pfam" id="PF02780">
    <property type="entry name" value="Transketolase_C"/>
    <property type="match status" value="1"/>
</dbReference>
<evidence type="ECO:0000256" key="1">
    <source>
        <dbReference type="ARBA" id="ARBA00001964"/>
    </source>
</evidence>
<accession>H5SN50</accession>